<dbReference type="GO" id="GO:0005524">
    <property type="term" value="F:ATP binding"/>
    <property type="evidence" value="ECO:0007669"/>
    <property type="project" value="UniProtKB-KW"/>
</dbReference>
<dbReference type="FunFam" id="3.40.50.300:FF:000016">
    <property type="entry name" value="Oligopeptide ABC transporter ATP-binding component"/>
    <property type="match status" value="1"/>
</dbReference>
<dbReference type="InterPro" id="IPR013563">
    <property type="entry name" value="Oligopep_ABC_C"/>
</dbReference>
<dbReference type="InterPro" id="IPR017871">
    <property type="entry name" value="ABC_transporter-like_CS"/>
</dbReference>
<dbReference type="AlphaFoldDB" id="A0A3B0BVV2"/>
<dbReference type="PROSITE" id="PS00211">
    <property type="entry name" value="ABC_TRANSPORTER_1"/>
    <property type="match status" value="1"/>
</dbReference>
<dbReference type="InterPro" id="IPR003593">
    <property type="entry name" value="AAA+_ATPase"/>
</dbReference>
<accession>A0A3B0BVV2</accession>
<dbReference type="RefSeq" id="WP_120749819.1">
    <property type="nucleotide sequence ID" value="NZ_RBAH01000020.1"/>
</dbReference>
<dbReference type="Pfam" id="PF00005">
    <property type="entry name" value="ABC_tran"/>
    <property type="match status" value="1"/>
</dbReference>
<evidence type="ECO:0000259" key="5">
    <source>
        <dbReference type="PROSITE" id="PS50893"/>
    </source>
</evidence>
<dbReference type="Gene3D" id="3.40.50.300">
    <property type="entry name" value="P-loop containing nucleotide triphosphate hydrolases"/>
    <property type="match status" value="1"/>
</dbReference>
<dbReference type="InterPro" id="IPR027417">
    <property type="entry name" value="P-loop_NTPase"/>
</dbReference>
<dbReference type="GO" id="GO:0055085">
    <property type="term" value="P:transmembrane transport"/>
    <property type="evidence" value="ECO:0007669"/>
    <property type="project" value="UniProtKB-ARBA"/>
</dbReference>
<feature type="domain" description="ABC transporter" evidence="5">
    <location>
        <begin position="6"/>
        <end position="256"/>
    </location>
</feature>
<dbReference type="SUPFAM" id="SSF52540">
    <property type="entry name" value="P-loop containing nucleoside triphosphate hydrolases"/>
    <property type="match status" value="1"/>
</dbReference>
<dbReference type="GO" id="GO:0015833">
    <property type="term" value="P:peptide transport"/>
    <property type="evidence" value="ECO:0007669"/>
    <property type="project" value="InterPro"/>
</dbReference>
<evidence type="ECO:0000256" key="1">
    <source>
        <dbReference type="ARBA" id="ARBA00005417"/>
    </source>
</evidence>
<evidence type="ECO:0000256" key="2">
    <source>
        <dbReference type="ARBA" id="ARBA00022448"/>
    </source>
</evidence>
<dbReference type="PROSITE" id="PS50893">
    <property type="entry name" value="ABC_TRANSPORTER_2"/>
    <property type="match status" value="1"/>
</dbReference>
<keyword evidence="4 6" id="KW-0067">ATP-binding</keyword>
<sequence>MSGALIRANALTKHYPLAKQGLLEKRQVLRAVDGVSFAIQEGEIFGLVGESGCGKSTTGQLLVQLVKQTQGELYFQGRPLGGLSAGEMKSLRRDVQIVFQDPYSSLNPKKTIGWTLEEPLIIHRIGDKMTRRRIVAETLEQVGLDPGYASRYPHELSGGQRQRVGIAAALVLSPKFIVIDEAVSALDVSVQSQILNLLKELQMKRGLTYLFISHDLNVVEYISDRVGVMYLGKMVEIFEVGREGAEPLHPYTKALFSAIPDVKMRKERVTLQGEVPSPIDPPSGCAFHPRCPLATDRCRSVAPELKRVGPGHEISCHLYEKEANGTT</sequence>
<evidence type="ECO:0000256" key="3">
    <source>
        <dbReference type="ARBA" id="ARBA00022741"/>
    </source>
</evidence>
<dbReference type="InterPro" id="IPR003439">
    <property type="entry name" value="ABC_transporter-like_ATP-bd"/>
</dbReference>
<dbReference type="PANTHER" id="PTHR43776">
    <property type="entry name" value="TRANSPORT ATP-BINDING PROTEIN"/>
    <property type="match status" value="1"/>
</dbReference>
<evidence type="ECO:0000256" key="4">
    <source>
        <dbReference type="ARBA" id="ARBA00022840"/>
    </source>
</evidence>
<comment type="similarity">
    <text evidence="1">Belongs to the ABC transporter superfamily.</text>
</comment>
<dbReference type="Pfam" id="PF08352">
    <property type="entry name" value="oligo_HPY"/>
    <property type="match status" value="1"/>
</dbReference>
<gene>
    <name evidence="6" type="ORF">D7M11_24120</name>
</gene>
<organism evidence="6 7">
    <name type="scientific">Paenibacillus ginsengarvi</name>
    <dbReference type="NCBI Taxonomy" id="400777"/>
    <lineage>
        <taxon>Bacteria</taxon>
        <taxon>Bacillati</taxon>
        <taxon>Bacillota</taxon>
        <taxon>Bacilli</taxon>
        <taxon>Bacillales</taxon>
        <taxon>Paenibacillaceae</taxon>
        <taxon>Paenibacillus</taxon>
    </lineage>
</organism>
<proteinExistence type="inferred from homology"/>
<protein>
    <submittedName>
        <fullName evidence="6">ATP-binding cassette domain-containing protein</fullName>
    </submittedName>
</protein>
<dbReference type="GO" id="GO:0016887">
    <property type="term" value="F:ATP hydrolysis activity"/>
    <property type="evidence" value="ECO:0007669"/>
    <property type="project" value="InterPro"/>
</dbReference>
<reference evidence="6 7" key="1">
    <citation type="journal article" date="2007" name="Int. J. Syst. Evol. Microbiol.">
        <title>Paenibacillus ginsengarvi sp. nov., isolated from soil from ginseng cultivation.</title>
        <authorList>
            <person name="Yoon M.H."/>
            <person name="Ten L.N."/>
            <person name="Im W.T."/>
        </authorList>
    </citation>
    <scope>NUCLEOTIDE SEQUENCE [LARGE SCALE GENOMIC DNA]</scope>
    <source>
        <strain evidence="6 7">KCTC 13059</strain>
    </source>
</reference>
<dbReference type="NCBIfam" id="TIGR01727">
    <property type="entry name" value="oligo_HPY"/>
    <property type="match status" value="1"/>
</dbReference>
<dbReference type="PANTHER" id="PTHR43776:SF7">
    <property type="entry name" value="D,D-DIPEPTIDE TRANSPORT ATP-BINDING PROTEIN DDPF-RELATED"/>
    <property type="match status" value="1"/>
</dbReference>
<comment type="caution">
    <text evidence="6">The sequence shown here is derived from an EMBL/GenBank/DDBJ whole genome shotgun (WGS) entry which is preliminary data.</text>
</comment>
<keyword evidence="2" id="KW-0813">Transport</keyword>
<dbReference type="OrthoDB" id="9802264at2"/>
<keyword evidence="7" id="KW-1185">Reference proteome</keyword>
<evidence type="ECO:0000313" key="7">
    <source>
        <dbReference type="Proteomes" id="UP000282311"/>
    </source>
</evidence>
<dbReference type="InterPro" id="IPR050319">
    <property type="entry name" value="ABC_transp_ATP-bind"/>
</dbReference>
<dbReference type="CDD" id="cd03257">
    <property type="entry name" value="ABC_NikE_OppD_transporters"/>
    <property type="match status" value="1"/>
</dbReference>
<dbReference type="EMBL" id="RBAH01000020">
    <property type="protein sequence ID" value="RKN77110.1"/>
    <property type="molecule type" value="Genomic_DNA"/>
</dbReference>
<name>A0A3B0BVV2_9BACL</name>
<dbReference type="SMART" id="SM00382">
    <property type="entry name" value="AAA"/>
    <property type="match status" value="1"/>
</dbReference>
<keyword evidence="3" id="KW-0547">Nucleotide-binding</keyword>
<evidence type="ECO:0000313" key="6">
    <source>
        <dbReference type="EMBL" id="RKN77110.1"/>
    </source>
</evidence>
<dbReference type="Proteomes" id="UP000282311">
    <property type="component" value="Unassembled WGS sequence"/>
</dbReference>